<organism evidence="1 2">
    <name type="scientific">Penicillium concentricum</name>
    <dbReference type="NCBI Taxonomy" id="293559"/>
    <lineage>
        <taxon>Eukaryota</taxon>
        <taxon>Fungi</taxon>
        <taxon>Dikarya</taxon>
        <taxon>Ascomycota</taxon>
        <taxon>Pezizomycotina</taxon>
        <taxon>Eurotiomycetes</taxon>
        <taxon>Eurotiomycetidae</taxon>
        <taxon>Eurotiales</taxon>
        <taxon>Aspergillaceae</taxon>
        <taxon>Penicillium</taxon>
    </lineage>
</organism>
<dbReference type="Proteomes" id="UP001147752">
    <property type="component" value="Unassembled WGS sequence"/>
</dbReference>
<evidence type="ECO:0000313" key="1">
    <source>
        <dbReference type="EMBL" id="KAJ5372451.1"/>
    </source>
</evidence>
<dbReference type="AlphaFoldDB" id="A0A9W9S5N1"/>
<accession>A0A9W9S5N1</accession>
<comment type="caution">
    <text evidence="1">The sequence shown here is derived from an EMBL/GenBank/DDBJ whole genome shotgun (WGS) entry which is preliminary data.</text>
</comment>
<name>A0A9W9S5N1_9EURO</name>
<dbReference type="GeneID" id="81461370"/>
<keyword evidence="2" id="KW-1185">Reference proteome</keyword>
<sequence length="75" mass="8643">MTIYKCHKSNNAMWQYLFSAFEVHAAETQHPAPEFEYPLSSDATHHAKNTSTLRTCISRLSVPWDKKAQELRFSG</sequence>
<dbReference type="RefSeq" id="XP_056578437.1">
    <property type="nucleotide sequence ID" value="XM_056722187.1"/>
</dbReference>
<dbReference type="EMBL" id="JAPZBT010000002">
    <property type="protein sequence ID" value="KAJ5372451.1"/>
    <property type="molecule type" value="Genomic_DNA"/>
</dbReference>
<protein>
    <submittedName>
        <fullName evidence="1">Uncharacterized protein</fullName>
    </submittedName>
</protein>
<proteinExistence type="predicted"/>
<reference evidence="1" key="2">
    <citation type="journal article" date="2023" name="IMA Fungus">
        <title>Comparative genomic study of the Penicillium genus elucidates a diverse pangenome and 15 lateral gene transfer events.</title>
        <authorList>
            <person name="Petersen C."/>
            <person name="Sorensen T."/>
            <person name="Nielsen M.R."/>
            <person name="Sondergaard T.E."/>
            <person name="Sorensen J.L."/>
            <person name="Fitzpatrick D.A."/>
            <person name="Frisvad J.C."/>
            <person name="Nielsen K.L."/>
        </authorList>
    </citation>
    <scope>NUCLEOTIDE SEQUENCE</scope>
    <source>
        <strain evidence="1">IBT 3081</strain>
    </source>
</reference>
<reference evidence="1" key="1">
    <citation type="submission" date="2022-12" db="EMBL/GenBank/DDBJ databases">
        <authorList>
            <person name="Petersen C."/>
        </authorList>
    </citation>
    <scope>NUCLEOTIDE SEQUENCE</scope>
    <source>
        <strain evidence="1">IBT 3081</strain>
    </source>
</reference>
<gene>
    <name evidence="1" type="ORF">N7517_004457</name>
</gene>
<evidence type="ECO:0000313" key="2">
    <source>
        <dbReference type="Proteomes" id="UP001147752"/>
    </source>
</evidence>